<proteinExistence type="predicted"/>
<organism evidence="2">
    <name type="scientific">Thermus islandicus</name>
    <dbReference type="NCBI Taxonomy" id="540988"/>
    <lineage>
        <taxon>Bacteria</taxon>
        <taxon>Thermotogati</taxon>
        <taxon>Deinococcota</taxon>
        <taxon>Deinococci</taxon>
        <taxon>Thermales</taxon>
        <taxon>Thermaceae</taxon>
        <taxon>Thermus</taxon>
    </lineage>
</organism>
<keyword evidence="1" id="KW-0472">Membrane</keyword>
<sequence>MAKLVPPGAPPKPHLAQLAWRALGWRVVFLPELAMFLLLALDKRGVESLLPWSLVAALLLRFRASFGGNPLGWKRLTLLTVGGVELAAVLVVISSAAAHPGMPASMWYWLATILVPGLISFLRGAWLFLRAPNRPRGRRPFRVRFPLRSSYPR</sequence>
<keyword evidence="1" id="KW-0812">Transmembrane</keyword>
<comment type="caution">
    <text evidence="2">The sequence shown here is derived from an EMBL/GenBank/DDBJ whole genome shotgun (WGS) entry which is preliminary data.</text>
</comment>
<evidence type="ECO:0000313" key="2">
    <source>
        <dbReference type="EMBL" id="HEO41311.1"/>
    </source>
</evidence>
<accession>A0A831U7C7</accession>
<gene>
    <name evidence="2" type="ORF">ENP09_00090</name>
</gene>
<keyword evidence="1" id="KW-1133">Transmembrane helix</keyword>
<feature type="transmembrane region" description="Helical" evidence="1">
    <location>
        <begin position="106"/>
        <end position="129"/>
    </location>
</feature>
<reference evidence="2" key="1">
    <citation type="journal article" date="2020" name="mSystems">
        <title>Genome- and Community-Level Interaction Insights into Carbon Utilization and Element Cycling Functions of Hydrothermarchaeota in Hydrothermal Sediment.</title>
        <authorList>
            <person name="Zhou Z."/>
            <person name="Liu Y."/>
            <person name="Xu W."/>
            <person name="Pan J."/>
            <person name="Luo Z.H."/>
            <person name="Li M."/>
        </authorList>
    </citation>
    <scope>NUCLEOTIDE SEQUENCE [LARGE SCALE GENOMIC DNA]</scope>
    <source>
        <strain evidence="2">SpSt-189</strain>
    </source>
</reference>
<dbReference type="AlphaFoldDB" id="A0A831U7C7"/>
<dbReference type="EMBL" id="DSHZ01000004">
    <property type="protein sequence ID" value="HEO41311.1"/>
    <property type="molecule type" value="Genomic_DNA"/>
</dbReference>
<protein>
    <submittedName>
        <fullName evidence="2">Uncharacterized protein</fullName>
    </submittedName>
</protein>
<feature type="transmembrane region" description="Helical" evidence="1">
    <location>
        <begin position="76"/>
        <end position="100"/>
    </location>
</feature>
<feature type="transmembrane region" description="Helical" evidence="1">
    <location>
        <begin position="47"/>
        <end position="64"/>
    </location>
</feature>
<name>A0A831U7C7_9DEIN</name>
<evidence type="ECO:0000256" key="1">
    <source>
        <dbReference type="SAM" id="Phobius"/>
    </source>
</evidence>